<dbReference type="PANTHER" id="PTHR22443:SF14">
    <property type="entry name" value="KAT8 REGULATORY NSL COMPLEX SUBUNIT 1"/>
    <property type="match status" value="1"/>
</dbReference>
<keyword evidence="3" id="KW-1185">Reference proteome</keyword>
<feature type="region of interest" description="Disordered" evidence="1">
    <location>
        <begin position="783"/>
        <end position="813"/>
    </location>
</feature>
<feature type="region of interest" description="Disordered" evidence="1">
    <location>
        <begin position="110"/>
        <end position="174"/>
    </location>
</feature>
<feature type="compositionally biased region" description="Pro residues" evidence="1">
    <location>
        <begin position="125"/>
        <end position="135"/>
    </location>
</feature>
<dbReference type="AlphaFoldDB" id="A0A8X8BNZ9"/>
<dbReference type="Proteomes" id="UP000886611">
    <property type="component" value="Unassembled WGS sequence"/>
</dbReference>
<proteinExistence type="predicted"/>
<comment type="caution">
    <text evidence="2">The sequence shown here is derived from an EMBL/GenBank/DDBJ whole genome shotgun (WGS) entry which is preliminary data.</text>
</comment>
<feature type="compositionally biased region" description="Polar residues" evidence="1">
    <location>
        <begin position="721"/>
        <end position="734"/>
    </location>
</feature>
<gene>
    <name evidence="2" type="primary">Kansl1_0</name>
    <name evidence="2" type="ORF">GTO96_0009673</name>
</gene>
<dbReference type="EMBL" id="JAATIS010002524">
    <property type="protein sequence ID" value="KAG2465118.1"/>
    <property type="molecule type" value="Genomic_DNA"/>
</dbReference>
<feature type="non-terminal residue" evidence="2">
    <location>
        <position position="859"/>
    </location>
</feature>
<organism evidence="2 3">
    <name type="scientific">Polypterus senegalus</name>
    <name type="common">Senegal bichir</name>
    <dbReference type="NCBI Taxonomy" id="55291"/>
    <lineage>
        <taxon>Eukaryota</taxon>
        <taxon>Metazoa</taxon>
        <taxon>Chordata</taxon>
        <taxon>Craniata</taxon>
        <taxon>Vertebrata</taxon>
        <taxon>Euteleostomi</taxon>
        <taxon>Actinopterygii</taxon>
        <taxon>Polypteriformes</taxon>
        <taxon>Polypteridae</taxon>
        <taxon>Polypterus</taxon>
    </lineage>
</organism>
<name>A0A8X8BNZ9_POLSE</name>
<dbReference type="GO" id="GO:0044545">
    <property type="term" value="C:NSL complex"/>
    <property type="evidence" value="ECO:0007669"/>
    <property type="project" value="TreeGrafter"/>
</dbReference>
<accession>A0A8X8BNZ9</accession>
<feature type="non-terminal residue" evidence="2">
    <location>
        <position position="1"/>
    </location>
</feature>
<feature type="region of interest" description="Disordered" evidence="1">
    <location>
        <begin position="721"/>
        <end position="749"/>
    </location>
</feature>
<dbReference type="GO" id="GO:0035035">
    <property type="term" value="F:histone acetyltransferase binding"/>
    <property type="evidence" value="ECO:0007669"/>
    <property type="project" value="TreeGrafter"/>
</dbReference>
<feature type="region of interest" description="Disordered" evidence="1">
    <location>
        <begin position="191"/>
        <end position="224"/>
    </location>
</feature>
<reference evidence="2 3" key="1">
    <citation type="journal article" date="2021" name="Cell">
        <title>Tracing the genetic footprints of vertebrate landing in non-teleost ray-finned fishes.</title>
        <authorList>
            <person name="Bi X."/>
            <person name="Wang K."/>
            <person name="Yang L."/>
            <person name="Pan H."/>
            <person name="Jiang H."/>
            <person name="Wei Q."/>
            <person name="Fang M."/>
            <person name="Yu H."/>
            <person name="Zhu C."/>
            <person name="Cai Y."/>
            <person name="He Y."/>
            <person name="Gan X."/>
            <person name="Zeng H."/>
            <person name="Yu D."/>
            <person name="Zhu Y."/>
            <person name="Jiang H."/>
            <person name="Qiu Q."/>
            <person name="Yang H."/>
            <person name="Zhang Y.E."/>
            <person name="Wang W."/>
            <person name="Zhu M."/>
            <person name="He S."/>
            <person name="Zhang G."/>
        </authorList>
    </citation>
    <scope>NUCLEOTIDE SEQUENCE [LARGE SCALE GENOMIC DNA]</scope>
    <source>
        <strain evidence="2">Bchr_013</strain>
    </source>
</reference>
<evidence type="ECO:0000313" key="2">
    <source>
        <dbReference type="EMBL" id="KAG2465118.1"/>
    </source>
</evidence>
<evidence type="ECO:0000313" key="3">
    <source>
        <dbReference type="Proteomes" id="UP000886611"/>
    </source>
</evidence>
<dbReference type="InterPro" id="IPR026180">
    <property type="entry name" value="NSL1"/>
</dbReference>
<dbReference type="PANTHER" id="PTHR22443">
    <property type="entry name" value="NON-SPECIFIC LETHAL 1, ISOFORM M"/>
    <property type="match status" value="1"/>
</dbReference>
<feature type="region of interest" description="Disordered" evidence="1">
    <location>
        <begin position="68"/>
        <end position="97"/>
    </location>
</feature>
<evidence type="ECO:0000256" key="1">
    <source>
        <dbReference type="SAM" id="MobiDB-lite"/>
    </source>
</evidence>
<protein>
    <submittedName>
        <fullName evidence="2">KANL1 protein</fullName>
    </submittedName>
</protein>
<feature type="compositionally biased region" description="Low complexity" evidence="1">
    <location>
        <begin position="113"/>
        <end position="124"/>
    </location>
</feature>
<sequence length="859" mass="93318">MYFFFTWPKMNASAADSGGGVGVSEVLTVEGSGFTVDTPAPGFAARSQLPYHDRRKLRGARDAARLGYIGDEENNKRRRGSTSSDRDRDAASSSVAPLADPVAASTVVLPRYSTTDASTTGSTSMPPPAEPPVPSLSPRGCTVVDRALSQAFPPAPPDSPSVKQAPSSELDPACASVGSLSSALSVPSRHQCAPHSIARTAQTQHSEDRVNVALTRPRNPGRKAAPGRVRLYRVRSFLSDALREKCPGTITQSGSLLHGVPEKRDYGRAEGFSSSTNGFRTGLGMPLTEEQCHLDTGTREAAGKLAELENRALRICKRLQVVQAKQVERHVLQQLKGLVTSVLRGERSLLAAGVTTPRGSSHGPGPQRLDLAEVDRLVDSSVCTLRNAESAFDSDATASSSGGDSDMEEREFYAARPSHRHRPLSCQAEWQWAEQRAALGSRWAWLQAQVSDLEYRIRQQTELCRHTRTSKVPVVLGEAPSSDELCHTPPHLPSALHLIHGLNHQTSHSVHSLDSVFSSSCSGTTFASSRTPVPPCPPNGALHSSLSYSPEQWDVTSDVLRKKQQWPEIQVANPSALDSSCVAARVRPLWRHQRRKLVRVGATPHLRAKSVSLQCNCEPPSVCIGWGERSLSLQTSDQKSRSIKERAASLDPSFHPVLSFSNDCPLHLLLEGRTQDTSHTAKSLLGEQSARLHRHKEEGQWHQKHGGVRLSQLKKKVSESIRSSCHRTTPSIPSSAKLPHSKNNSEHPLRHRLDSWQPTLDFQTNLTMERNVTPVRKIHSTPLPSSCVSRTDKLQRGTGSLSPYIPKSSPEVPQPAAVAFGDPVMSSPSAASSQVSVESGLCSKHQTCICCLIVFSFII</sequence>